<reference evidence="9" key="1">
    <citation type="journal article" date="2021" name="PeerJ">
        <title>Extensive microbial diversity within the chicken gut microbiome revealed by metagenomics and culture.</title>
        <authorList>
            <person name="Gilroy R."/>
            <person name="Ravi A."/>
            <person name="Getino M."/>
            <person name="Pursley I."/>
            <person name="Horton D.L."/>
            <person name="Alikhan N.F."/>
            <person name="Baker D."/>
            <person name="Gharbi K."/>
            <person name="Hall N."/>
            <person name="Watson M."/>
            <person name="Adriaenssens E.M."/>
            <person name="Foster-Nyarko E."/>
            <person name="Jarju S."/>
            <person name="Secka A."/>
            <person name="Antonio M."/>
            <person name="Oren A."/>
            <person name="Chaudhuri R.R."/>
            <person name="La Ragione R."/>
            <person name="Hildebrand F."/>
            <person name="Pallen M.J."/>
        </authorList>
    </citation>
    <scope>NUCLEOTIDE SEQUENCE</scope>
    <source>
        <strain evidence="9">ChiBcec2-3848</strain>
    </source>
</reference>
<gene>
    <name evidence="9" type="primary">spoVT</name>
    <name evidence="9" type="ORF">H9753_07485</name>
</gene>
<organism evidence="9 10">
    <name type="scientific">Candidatus Blautia merdavium</name>
    <dbReference type="NCBI Taxonomy" id="2838494"/>
    <lineage>
        <taxon>Bacteria</taxon>
        <taxon>Bacillati</taxon>
        <taxon>Bacillota</taxon>
        <taxon>Clostridia</taxon>
        <taxon>Lachnospirales</taxon>
        <taxon>Lachnospiraceae</taxon>
        <taxon>Blautia</taxon>
    </lineage>
</organism>
<keyword evidence="5" id="KW-0010">Activator</keyword>
<dbReference type="InterPro" id="IPR052731">
    <property type="entry name" value="B_subtilis_Trans_State_Reg"/>
</dbReference>
<dbReference type="GO" id="GO:0003677">
    <property type="term" value="F:DNA binding"/>
    <property type="evidence" value="ECO:0007669"/>
    <property type="project" value="UniProtKB-UniRule"/>
</dbReference>
<evidence type="ECO:0000313" key="10">
    <source>
        <dbReference type="Proteomes" id="UP000823886"/>
    </source>
</evidence>
<evidence type="ECO:0000256" key="3">
    <source>
        <dbReference type="ARBA" id="ARBA00023015"/>
    </source>
</evidence>
<evidence type="ECO:0000256" key="7">
    <source>
        <dbReference type="PROSITE-ProRule" id="PRU01076"/>
    </source>
</evidence>
<evidence type="ECO:0000256" key="1">
    <source>
        <dbReference type="ARBA" id="ARBA00022491"/>
    </source>
</evidence>
<evidence type="ECO:0000259" key="8">
    <source>
        <dbReference type="PROSITE" id="PS51740"/>
    </source>
</evidence>
<dbReference type="InterPro" id="IPR007159">
    <property type="entry name" value="SpoVT-AbrB_dom"/>
</dbReference>
<name>A0A9D2PNC0_9FIRM</name>
<sequence length="180" mass="19846">MKATGIVRRIDDLGRVVIPKEIRRTLRIRESDPLEIFTDREGEIILKKYSPIGELSTFAKEYAEALAQAAGCLVCITDRDQVIAAAGSGFKEYAEHRIHRDLEDAIADRINICITDNGYFKIIEGDKGEYTSQVIHTITCAGDAVGAVIILDKTGGRTFSEVEKKLAQAAAGFLGRQMEQ</sequence>
<proteinExistence type="predicted"/>
<dbReference type="SUPFAM" id="SSF89447">
    <property type="entry name" value="AbrB/MazE/MraZ-like"/>
    <property type="match status" value="1"/>
</dbReference>
<feature type="domain" description="SpoVT-AbrB" evidence="8">
    <location>
        <begin position="5"/>
        <end position="51"/>
    </location>
</feature>
<reference evidence="9" key="2">
    <citation type="submission" date="2021-04" db="EMBL/GenBank/DDBJ databases">
        <authorList>
            <person name="Gilroy R."/>
        </authorList>
    </citation>
    <scope>NUCLEOTIDE SEQUENCE</scope>
    <source>
        <strain evidence="9">ChiBcec2-3848</strain>
    </source>
</reference>
<dbReference type="Gene3D" id="2.10.260.10">
    <property type="match status" value="1"/>
</dbReference>
<keyword evidence="1" id="KW-0678">Repressor</keyword>
<evidence type="ECO:0000256" key="2">
    <source>
        <dbReference type="ARBA" id="ARBA00022969"/>
    </source>
</evidence>
<comment type="caution">
    <text evidence="9">The sequence shown here is derived from an EMBL/GenBank/DDBJ whole genome shotgun (WGS) entry which is preliminary data.</text>
</comment>
<protein>
    <submittedName>
        <fullName evidence="9">Stage V sporulation protein T</fullName>
    </submittedName>
</protein>
<keyword evidence="2" id="KW-0749">Sporulation</keyword>
<keyword evidence="4 7" id="KW-0238">DNA-binding</keyword>
<dbReference type="Gene3D" id="3.30.450.40">
    <property type="match status" value="1"/>
</dbReference>
<dbReference type="GO" id="GO:0042802">
    <property type="term" value="F:identical protein binding"/>
    <property type="evidence" value="ECO:0007669"/>
    <property type="project" value="UniProtKB-ARBA"/>
</dbReference>
<dbReference type="Proteomes" id="UP000823886">
    <property type="component" value="Unassembled WGS sequence"/>
</dbReference>
<accession>A0A9D2PNC0</accession>
<evidence type="ECO:0000256" key="6">
    <source>
        <dbReference type="ARBA" id="ARBA00023163"/>
    </source>
</evidence>
<dbReference type="NCBIfam" id="TIGR02851">
    <property type="entry name" value="spore_V_T"/>
    <property type="match status" value="1"/>
</dbReference>
<dbReference type="PANTHER" id="PTHR36432">
    <property type="match status" value="1"/>
</dbReference>
<dbReference type="FunFam" id="2.10.260.10:FF:000001">
    <property type="entry name" value="Stage V sporulation protein T"/>
    <property type="match status" value="1"/>
</dbReference>
<dbReference type="SMART" id="SM00966">
    <property type="entry name" value="SpoVT_AbrB"/>
    <property type="match status" value="1"/>
</dbReference>
<dbReference type="AlphaFoldDB" id="A0A9D2PNC0"/>
<dbReference type="NCBIfam" id="TIGR01439">
    <property type="entry name" value="lp_hng_hel_AbrB"/>
    <property type="match status" value="1"/>
</dbReference>
<keyword evidence="3" id="KW-0805">Transcription regulation</keyword>
<dbReference type="Pfam" id="PF04014">
    <property type="entry name" value="MazE_antitoxin"/>
    <property type="match status" value="1"/>
</dbReference>
<dbReference type="GO" id="GO:0030435">
    <property type="term" value="P:sporulation resulting in formation of a cellular spore"/>
    <property type="evidence" value="ECO:0007669"/>
    <property type="project" value="UniProtKB-KW"/>
</dbReference>
<evidence type="ECO:0000256" key="5">
    <source>
        <dbReference type="ARBA" id="ARBA00023159"/>
    </source>
</evidence>
<dbReference type="InterPro" id="IPR037914">
    <property type="entry name" value="SpoVT-AbrB_sf"/>
</dbReference>
<dbReference type="InterPro" id="IPR029016">
    <property type="entry name" value="GAF-like_dom_sf"/>
</dbReference>
<keyword evidence="6" id="KW-0804">Transcription</keyword>
<dbReference type="PANTHER" id="PTHR36432:SF1">
    <property type="entry name" value="STAGE V SPORULATION PROTEIN T"/>
    <property type="match status" value="1"/>
</dbReference>
<evidence type="ECO:0000256" key="4">
    <source>
        <dbReference type="ARBA" id="ARBA00023125"/>
    </source>
</evidence>
<dbReference type="EMBL" id="DWVZ01000099">
    <property type="protein sequence ID" value="HJC63443.1"/>
    <property type="molecule type" value="Genomic_DNA"/>
</dbReference>
<dbReference type="PROSITE" id="PS51740">
    <property type="entry name" value="SPOVT_ABRB"/>
    <property type="match status" value="1"/>
</dbReference>
<dbReference type="Pfam" id="PF15714">
    <property type="entry name" value="SpoVT_C"/>
    <property type="match status" value="1"/>
</dbReference>
<dbReference type="InterPro" id="IPR014213">
    <property type="entry name" value="SpoVT"/>
</dbReference>
<dbReference type="PIRSF" id="PIRSF026579">
    <property type="entry name" value="Spore_V_T"/>
    <property type="match status" value="1"/>
</dbReference>
<evidence type="ECO:0000313" key="9">
    <source>
        <dbReference type="EMBL" id="HJC63443.1"/>
    </source>
</evidence>